<evidence type="ECO:0000259" key="6">
    <source>
        <dbReference type="Pfam" id="PF00884"/>
    </source>
</evidence>
<dbReference type="InterPro" id="IPR000917">
    <property type="entry name" value="Sulfatase_N"/>
</dbReference>
<dbReference type="InterPro" id="IPR017850">
    <property type="entry name" value="Alkaline_phosphatase_core_sf"/>
</dbReference>
<evidence type="ECO:0000256" key="1">
    <source>
        <dbReference type="ARBA" id="ARBA00008779"/>
    </source>
</evidence>
<dbReference type="InterPro" id="IPR050738">
    <property type="entry name" value="Sulfatase"/>
</dbReference>
<feature type="chain" id="PRO_5046754873" evidence="5">
    <location>
        <begin position="19"/>
        <end position="492"/>
    </location>
</feature>
<dbReference type="RefSeq" id="WP_377086930.1">
    <property type="nucleotide sequence ID" value="NZ_JBHSJL010000014.1"/>
</dbReference>
<dbReference type="SUPFAM" id="SSF53649">
    <property type="entry name" value="Alkaline phosphatase-like"/>
    <property type="match status" value="1"/>
</dbReference>
<keyword evidence="2" id="KW-0479">Metal-binding</keyword>
<evidence type="ECO:0000313" key="8">
    <source>
        <dbReference type="Proteomes" id="UP001597389"/>
    </source>
</evidence>
<keyword evidence="8" id="KW-1185">Reference proteome</keyword>
<sequence>MKLKVILAALCAAVSLQAADRPNILLIVSEDNGQEIACYGDKNVKTPHIDSLAKDGMLFENGYVTQSVCSPSRGTIFTGLYPHQNGQIGLATHKYAMFKKWPTTYSVMQKAGYHTGLLGKTHVNPADAVEDFVDFRAIKNSNFAKKNLAAYAEKSAEFFKAAGEKPFFLTVNYPDAHHPLQNQVQGRPAKPLTPDQVGTIPYIGKANERMHEIVTAYYNCMMRLDDCIGELLVELEKSGKMENTIVIYIGDHGAQLPRGKIFATEAGMKVPYIVKWPKKVKAGVRSENLVSTIDLMPTFCDLAGVETPKDLPGKSLVPMITGQTKEWRKYLVCERNCDAINLYFPQRALRDERYKIIWSPLVAEGEKDRGAVDYITQSKWKKCSYTEEEMKALPDNLKKVYQTWLTPPEYQIYDLKNDEWEFHNLAGKPEVKDVEVRLKKALQAWMKETDDWAATPAKLKQLTDEHQSVRDATKGKFPKDGWKYLEYLHPEK</sequence>
<organism evidence="7 8">
    <name type="scientific">Rubritalea tangerina</name>
    <dbReference type="NCBI Taxonomy" id="430798"/>
    <lineage>
        <taxon>Bacteria</taxon>
        <taxon>Pseudomonadati</taxon>
        <taxon>Verrucomicrobiota</taxon>
        <taxon>Verrucomicrobiia</taxon>
        <taxon>Verrucomicrobiales</taxon>
        <taxon>Rubritaleaceae</taxon>
        <taxon>Rubritalea</taxon>
    </lineage>
</organism>
<evidence type="ECO:0000256" key="4">
    <source>
        <dbReference type="ARBA" id="ARBA00022837"/>
    </source>
</evidence>
<protein>
    <submittedName>
        <fullName evidence="7">Sulfatase</fullName>
    </submittedName>
</protein>
<dbReference type="Pfam" id="PF00884">
    <property type="entry name" value="Sulfatase"/>
    <property type="match status" value="1"/>
</dbReference>
<feature type="signal peptide" evidence="5">
    <location>
        <begin position="1"/>
        <end position="18"/>
    </location>
</feature>
<dbReference type="Proteomes" id="UP001597389">
    <property type="component" value="Unassembled WGS sequence"/>
</dbReference>
<dbReference type="InterPro" id="IPR024607">
    <property type="entry name" value="Sulfatase_CS"/>
</dbReference>
<dbReference type="Gene3D" id="3.40.720.10">
    <property type="entry name" value="Alkaline Phosphatase, subunit A"/>
    <property type="match status" value="1"/>
</dbReference>
<keyword evidence="5" id="KW-0732">Signal</keyword>
<dbReference type="PANTHER" id="PTHR42693">
    <property type="entry name" value="ARYLSULFATASE FAMILY MEMBER"/>
    <property type="match status" value="1"/>
</dbReference>
<evidence type="ECO:0000256" key="2">
    <source>
        <dbReference type="ARBA" id="ARBA00022723"/>
    </source>
</evidence>
<dbReference type="CDD" id="cd16027">
    <property type="entry name" value="SGSH"/>
    <property type="match status" value="1"/>
</dbReference>
<evidence type="ECO:0000256" key="3">
    <source>
        <dbReference type="ARBA" id="ARBA00022801"/>
    </source>
</evidence>
<evidence type="ECO:0000313" key="7">
    <source>
        <dbReference type="EMBL" id="MFD2160208.1"/>
    </source>
</evidence>
<name>A0ABW4ZE50_9BACT</name>
<dbReference type="EMBL" id="JBHUJB010000073">
    <property type="protein sequence ID" value="MFD2160208.1"/>
    <property type="molecule type" value="Genomic_DNA"/>
</dbReference>
<keyword evidence="4" id="KW-0106">Calcium</keyword>
<gene>
    <name evidence="7" type="ORF">ACFSW8_14995</name>
</gene>
<reference evidence="8" key="1">
    <citation type="journal article" date="2019" name="Int. J. Syst. Evol. Microbiol.">
        <title>The Global Catalogue of Microorganisms (GCM) 10K type strain sequencing project: providing services to taxonomists for standard genome sequencing and annotation.</title>
        <authorList>
            <consortium name="The Broad Institute Genomics Platform"/>
            <consortium name="The Broad Institute Genome Sequencing Center for Infectious Disease"/>
            <person name="Wu L."/>
            <person name="Ma J."/>
        </authorList>
    </citation>
    <scope>NUCLEOTIDE SEQUENCE [LARGE SCALE GENOMIC DNA]</scope>
    <source>
        <strain evidence="8">CCUG 57942</strain>
    </source>
</reference>
<keyword evidence="3" id="KW-0378">Hydrolase</keyword>
<dbReference type="PROSITE" id="PS00523">
    <property type="entry name" value="SULFATASE_1"/>
    <property type="match status" value="1"/>
</dbReference>
<comment type="similarity">
    <text evidence="1">Belongs to the sulfatase family.</text>
</comment>
<comment type="caution">
    <text evidence="7">The sequence shown here is derived from an EMBL/GenBank/DDBJ whole genome shotgun (WGS) entry which is preliminary data.</text>
</comment>
<accession>A0ABW4ZE50</accession>
<proteinExistence type="inferred from homology"/>
<dbReference type="PANTHER" id="PTHR42693:SF53">
    <property type="entry name" value="ENDO-4-O-SULFATASE"/>
    <property type="match status" value="1"/>
</dbReference>
<evidence type="ECO:0000256" key="5">
    <source>
        <dbReference type="SAM" id="SignalP"/>
    </source>
</evidence>
<feature type="domain" description="Sulfatase N-terminal" evidence="6">
    <location>
        <begin position="22"/>
        <end position="305"/>
    </location>
</feature>